<comment type="caution">
    <text evidence="2">The sequence shown here is derived from an EMBL/GenBank/DDBJ whole genome shotgun (WGS) entry which is preliminary data.</text>
</comment>
<keyword evidence="3" id="KW-1185">Reference proteome</keyword>
<dbReference type="AlphaFoldDB" id="A0AAV4FVT3"/>
<evidence type="ECO:0008006" key="4">
    <source>
        <dbReference type="Google" id="ProtNLM"/>
    </source>
</evidence>
<evidence type="ECO:0000313" key="2">
    <source>
        <dbReference type="EMBL" id="GFR76825.1"/>
    </source>
</evidence>
<evidence type="ECO:0000256" key="1">
    <source>
        <dbReference type="PROSITE-ProRule" id="PRU10141"/>
    </source>
</evidence>
<dbReference type="InterPro" id="IPR011009">
    <property type="entry name" value="Kinase-like_dom_sf"/>
</dbReference>
<reference evidence="2 3" key="1">
    <citation type="journal article" date="2021" name="Elife">
        <title>Chloroplast acquisition without the gene transfer in kleptoplastic sea slugs, Plakobranchus ocellatus.</title>
        <authorList>
            <person name="Maeda T."/>
            <person name="Takahashi S."/>
            <person name="Yoshida T."/>
            <person name="Shimamura S."/>
            <person name="Takaki Y."/>
            <person name="Nagai Y."/>
            <person name="Toyoda A."/>
            <person name="Suzuki Y."/>
            <person name="Arimoto A."/>
            <person name="Ishii H."/>
            <person name="Satoh N."/>
            <person name="Nishiyama T."/>
            <person name="Hasebe M."/>
            <person name="Maruyama T."/>
            <person name="Minagawa J."/>
            <person name="Obokata J."/>
            <person name="Shigenobu S."/>
        </authorList>
    </citation>
    <scope>NUCLEOTIDE SEQUENCE [LARGE SCALE GENOMIC DNA]</scope>
</reference>
<keyword evidence="1" id="KW-0547">Nucleotide-binding</keyword>
<keyword evidence="1" id="KW-0067">ATP-binding</keyword>
<proteinExistence type="predicted"/>
<organism evidence="2 3">
    <name type="scientific">Elysia marginata</name>
    <dbReference type="NCBI Taxonomy" id="1093978"/>
    <lineage>
        <taxon>Eukaryota</taxon>
        <taxon>Metazoa</taxon>
        <taxon>Spiralia</taxon>
        <taxon>Lophotrochozoa</taxon>
        <taxon>Mollusca</taxon>
        <taxon>Gastropoda</taxon>
        <taxon>Heterobranchia</taxon>
        <taxon>Euthyneura</taxon>
        <taxon>Panpulmonata</taxon>
        <taxon>Sacoglossa</taxon>
        <taxon>Placobranchoidea</taxon>
        <taxon>Plakobranchidae</taxon>
        <taxon>Elysia</taxon>
    </lineage>
</organism>
<dbReference type="InterPro" id="IPR017441">
    <property type="entry name" value="Protein_kinase_ATP_BS"/>
</dbReference>
<dbReference type="Proteomes" id="UP000762676">
    <property type="component" value="Unassembled WGS sequence"/>
</dbReference>
<name>A0AAV4FVT3_9GAST</name>
<feature type="binding site" evidence="1">
    <location>
        <position position="60"/>
    </location>
    <ligand>
        <name>ATP</name>
        <dbReference type="ChEBI" id="CHEBI:30616"/>
    </ligand>
</feature>
<dbReference type="GO" id="GO:0005524">
    <property type="term" value="F:ATP binding"/>
    <property type="evidence" value="ECO:0007669"/>
    <property type="project" value="UniProtKB-UniRule"/>
</dbReference>
<protein>
    <recommendedName>
        <fullName evidence="4">Protein kinase domain-containing protein</fullName>
    </recommendedName>
</protein>
<sequence length="94" mass="10148">MEKRSSPGVFGLEPEVLQLEGDFFSTFQFEEGRVLGHGLSGVVIEATSVTNAQAKVAVKKFALFGSDGGIKKTNTFLKEVSSFIPINKLILCIP</sequence>
<evidence type="ECO:0000313" key="3">
    <source>
        <dbReference type="Proteomes" id="UP000762676"/>
    </source>
</evidence>
<dbReference type="EMBL" id="BMAT01011659">
    <property type="protein sequence ID" value="GFR76825.1"/>
    <property type="molecule type" value="Genomic_DNA"/>
</dbReference>
<gene>
    <name evidence="2" type="ORF">ElyMa_005810100</name>
</gene>
<dbReference type="Gene3D" id="3.30.200.20">
    <property type="entry name" value="Phosphorylase Kinase, domain 1"/>
    <property type="match status" value="1"/>
</dbReference>
<dbReference type="PROSITE" id="PS00107">
    <property type="entry name" value="PROTEIN_KINASE_ATP"/>
    <property type="match status" value="1"/>
</dbReference>
<dbReference type="SUPFAM" id="SSF56112">
    <property type="entry name" value="Protein kinase-like (PK-like)"/>
    <property type="match status" value="1"/>
</dbReference>
<accession>A0AAV4FVT3</accession>